<dbReference type="PANTHER" id="PTHR37687:SF1">
    <property type="entry name" value="AGAP006772-PA"/>
    <property type="match status" value="1"/>
</dbReference>
<feature type="region of interest" description="Disordered" evidence="1">
    <location>
        <begin position="1"/>
        <end position="122"/>
    </location>
</feature>
<dbReference type="AlphaFoldDB" id="A0A1E1X735"/>
<evidence type="ECO:0000313" key="2">
    <source>
        <dbReference type="EMBL" id="JAT95063.1"/>
    </source>
</evidence>
<dbReference type="EMBL" id="GFAC01004125">
    <property type="protein sequence ID" value="JAT95063.1"/>
    <property type="molecule type" value="mRNA"/>
</dbReference>
<feature type="non-terminal residue" evidence="2">
    <location>
        <position position="1"/>
    </location>
</feature>
<feature type="compositionally biased region" description="Polar residues" evidence="1">
    <location>
        <begin position="102"/>
        <end position="114"/>
    </location>
</feature>
<evidence type="ECO:0000256" key="1">
    <source>
        <dbReference type="SAM" id="MobiDB-lite"/>
    </source>
</evidence>
<sequence length="404" mass="43164">KAPGKGSSVPTVEGNATVHKPDSKAGGKSVGGGTSSGGSKKYHIMKRSSFSTDDKVTGELQNIFGEDEDDEKRQDKKTLKKRENAVAHLKGSVTGDDASVVGSGSNDGLSSASKDGTRRSTDEDKFKKWLLDEYYRTMALSFASMRRKRMATHQDTLDLRQVKRTTLPSPAPVPGTSDEQFQAVEDKLRNIEDAMIGEAVALVRDGAGDEAELQAINAGVASRLDAAYDLENVRQSLDHLQATLENMRRQELQAVMATEDEEADEDESSGFAAASGVLHNNPADVEELAQGSSWAQLTEKHACPAVQVLTSSCPAAAQTFTPVPAMQRLLLDACQWQQICFICGSYYGLGAEDCEGGPGGGASNSGSTQFTRLLVSQLLLRQAKNGQAQGACAETCVADFLLNH</sequence>
<organism evidence="2">
    <name type="scientific">Amblyomma aureolatum</name>
    <dbReference type="NCBI Taxonomy" id="187763"/>
    <lineage>
        <taxon>Eukaryota</taxon>
        <taxon>Metazoa</taxon>
        <taxon>Ecdysozoa</taxon>
        <taxon>Arthropoda</taxon>
        <taxon>Chelicerata</taxon>
        <taxon>Arachnida</taxon>
        <taxon>Acari</taxon>
        <taxon>Parasitiformes</taxon>
        <taxon>Ixodida</taxon>
        <taxon>Ixodoidea</taxon>
        <taxon>Ixodidae</taxon>
        <taxon>Amblyomminae</taxon>
        <taxon>Amblyomma</taxon>
    </lineage>
</organism>
<protein>
    <submittedName>
        <fullName evidence="2">Uncharacterized protein</fullName>
    </submittedName>
</protein>
<reference evidence="2" key="1">
    <citation type="journal article" date="2017" name="Front. Cell. Infect. Microbiol.">
        <title>The Distinct Transcriptional Response of the Midgut of Amblyomma sculptum and Amblyomma aureolatum Ticks to Rickettsia rickettsii Correlates to Their Differences in Susceptibility to Infection.</title>
        <authorList>
            <person name="Martins L.A."/>
            <person name="Galletti M.F.B.M."/>
            <person name="Ribeiro J.M."/>
            <person name="Fujita A."/>
            <person name="Costa F.B."/>
            <person name="Labruna M.B."/>
            <person name="Daffre S."/>
            <person name="Fogaca A.C."/>
        </authorList>
    </citation>
    <scope>NUCLEOTIDE SEQUENCE</scope>
</reference>
<proteinExistence type="evidence at transcript level"/>
<feature type="compositionally biased region" description="Basic and acidic residues" evidence="1">
    <location>
        <begin position="71"/>
        <end position="85"/>
    </location>
</feature>
<dbReference type="PANTHER" id="PTHR37687">
    <property type="entry name" value="AGAP006772-PA"/>
    <property type="match status" value="1"/>
</dbReference>
<name>A0A1E1X735_9ACAR</name>
<accession>A0A1E1X735</accession>
<dbReference type="InterPro" id="IPR038875">
    <property type="entry name" value="PLA2_conodipine-like"/>
</dbReference>